<organism evidence="1 2">
    <name type="scientific">Rhizopogon vinicolor AM-OR11-026</name>
    <dbReference type="NCBI Taxonomy" id="1314800"/>
    <lineage>
        <taxon>Eukaryota</taxon>
        <taxon>Fungi</taxon>
        <taxon>Dikarya</taxon>
        <taxon>Basidiomycota</taxon>
        <taxon>Agaricomycotina</taxon>
        <taxon>Agaricomycetes</taxon>
        <taxon>Agaricomycetidae</taxon>
        <taxon>Boletales</taxon>
        <taxon>Suillineae</taxon>
        <taxon>Rhizopogonaceae</taxon>
        <taxon>Rhizopogon</taxon>
    </lineage>
</organism>
<dbReference type="InParanoid" id="A0A1B7MJV6"/>
<gene>
    <name evidence="1" type="ORF">K503DRAFT_804824</name>
</gene>
<evidence type="ECO:0000313" key="2">
    <source>
        <dbReference type="Proteomes" id="UP000092154"/>
    </source>
</evidence>
<dbReference type="STRING" id="1314800.A0A1B7MJV6"/>
<keyword evidence="2" id="KW-1185">Reference proteome</keyword>
<evidence type="ECO:0000313" key="1">
    <source>
        <dbReference type="EMBL" id="OAX32898.1"/>
    </source>
</evidence>
<protein>
    <submittedName>
        <fullName evidence="1">Uncharacterized protein</fullName>
    </submittedName>
</protein>
<dbReference type="EMBL" id="KV448885">
    <property type="protein sequence ID" value="OAX32898.1"/>
    <property type="molecule type" value="Genomic_DNA"/>
</dbReference>
<dbReference type="OrthoDB" id="4623364at2759"/>
<proteinExistence type="predicted"/>
<name>A0A1B7MJV6_9AGAM</name>
<dbReference type="Proteomes" id="UP000092154">
    <property type="component" value="Unassembled WGS sequence"/>
</dbReference>
<accession>A0A1B7MJV6</accession>
<reference evidence="1 2" key="1">
    <citation type="submission" date="2016-06" db="EMBL/GenBank/DDBJ databases">
        <title>Comparative genomics of the ectomycorrhizal sister species Rhizopogon vinicolor and Rhizopogon vesiculosus (Basidiomycota: Boletales) reveals a divergence of the mating type B locus.</title>
        <authorList>
            <consortium name="DOE Joint Genome Institute"/>
            <person name="Mujic A.B."/>
            <person name="Kuo A."/>
            <person name="Tritt A."/>
            <person name="Lipzen A."/>
            <person name="Chen C."/>
            <person name="Johnson J."/>
            <person name="Sharma A."/>
            <person name="Barry K."/>
            <person name="Grigoriev I.V."/>
            <person name="Spatafora J.W."/>
        </authorList>
    </citation>
    <scope>NUCLEOTIDE SEQUENCE [LARGE SCALE GENOMIC DNA]</scope>
    <source>
        <strain evidence="1 2">AM-OR11-026</strain>
    </source>
</reference>
<dbReference type="AlphaFoldDB" id="A0A1B7MJV6"/>
<sequence length="164" mass="17832">MAKAMGSKSTPVTLHYSVKWAGPKLNIVSPHGPHERDVLARINTNVAPEGHKKLHASVGMTKFMTDLALKPKFLQEYKLDPVAVVDAAEGLSDLEKFGLKFARSGPVDALMKATEFDIANGRQLTEDDILDARGPLLLFTPLLIIAATSDVNDECIRAQPPMSK</sequence>